<dbReference type="OrthoDB" id="10028364at2759"/>
<feature type="transmembrane region" description="Helical" evidence="7">
    <location>
        <begin position="94"/>
        <end position="114"/>
    </location>
</feature>
<dbReference type="PROSITE" id="PS51225">
    <property type="entry name" value="MARVEL"/>
    <property type="match status" value="1"/>
</dbReference>
<evidence type="ECO:0000256" key="1">
    <source>
        <dbReference type="ARBA" id="ARBA00004141"/>
    </source>
</evidence>
<feature type="domain" description="MARVEL" evidence="8">
    <location>
        <begin position="22"/>
        <end position="149"/>
    </location>
</feature>
<keyword evidence="2 5" id="KW-0812">Transmembrane</keyword>
<keyword evidence="3 7" id="KW-1133">Transmembrane helix</keyword>
<dbReference type="AlphaFoldDB" id="A0A3Q2CSZ7"/>
<organism evidence="9 10">
    <name type="scientific">Cyprinodon variegatus</name>
    <name type="common">Sheepshead minnow</name>
    <dbReference type="NCBI Taxonomy" id="28743"/>
    <lineage>
        <taxon>Eukaryota</taxon>
        <taxon>Metazoa</taxon>
        <taxon>Chordata</taxon>
        <taxon>Craniata</taxon>
        <taxon>Vertebrata</taxon>
        <taxon>Euteleostomi</taxon>
        <taxon>Actinopterygii</taxon>
        <taxon>Neopterygii</taxon>
        <taxon>Teleostei</taxon>
        <taxon>Neoteleostei</taxon>
        <taxon>Acanthomorphata</taxon>
        <taxon>Ovalentaria</taxon>
        <taxon>Atherinomorphae</taxon>
        <taxon>Cyprinodontiformes</taxon>
        <taxon>Cyprinodontidae</taxon>
        <taxon>Cyprinodon</taxon>
    </lineage>
</organism>
<dbReference type="CTD" id="54918"/>
<dbReference type="Pfam" id="PF01284">
    <property type="entry name" value="MARVEL"/>
    <property type="match status" value="1"/>
</dbReference>
<dbReference type="STRING" id="28743.ENSCVAP00000008754"/>
<comment type="subcellular location">
    <subcellularLocation>
        <location evidence="1">Membrane</location>
        <topology evidence="1">Multi-pass membrane protein</topology>
    </subcellularLocation>
</comment>
<dbReference type="Proteomes" id="UP000265020">
    <property type="component" value="Unassembled WGS sequence"/>
</dbReference>
<dbReference type="InterPro" id="IPR050578">
    <property type="entry name" value="MARVEL-CKLF_proteins"/>
</dbReference>
<proteinExistence type="predicted"/>
<evidence type="ECO:0000256" key="5">
    <source>
        <dbReference type="PROSITE-ProRule" id="PRU00581"/>
    </source>
</evidence>
<dbReference type="PANTHER" id="PTHR22776:SF25">
    <property type="entry name" value="CKLF-LIKE MARVEL TRANSMEMBRANE DOMAIN-CONTAINING PROTEIN 6"/>
    <property type="match status" value="1"/>
</dbReference>
<evidence type="ECO:0000256" key="3">
    <source>
        <dbReference type="ARBA" id="ARBA00022989"/>
    </source>
</evidence>
<dbReference type="KEGG" id="cvg:107095535"/>
<evidence type="ECO:0000256" key="2">
    <source>
        <dbReference type="ARBA" id="ARBA00022692"/>
    </source>
</evidence>
<evidence type="ECO:0000259" key="8">
    <source>
        <dbReference type="PROSITE" id="PS51225"/>
    </source>
</evidence>
<dbReference type="InterPro" id="IPR008253">
    <property type="entry name" value="Marvel"/>
</dbReference>
<dbReference type="Ensembl" id="ENSCVAT00000001090.1">
    <property type="protein sequence ID" value="ENSCVAP00000008754.1"/>
    <property type="gene ID" value="ENSCVAG00000010608.1"/>
</dbReference>
<dbReference type="PANTHER" id="PTHR22776">
    <property type="entry name" value="MARVEL-CONTAINING POTENTIAL LIPID RAFT-ASSOCIATED PROTEIN"/>
    <property type="match status" value="1"/>
</dbReference>
<dbReference type="GeneID" id="107095535"/>
<accession>A0A3Q2CSZ7</accession>
<evidence type="ECO:0000313" key="9">
    <source>
        <dbReference type="Ensembl" id="ENSCVAP00000008754.1"/>
    </source>
</evidence>
<dbReference type="RefSeq" id="XP_015247156.1">
    <property type="nucleotide sequence ID" value="XM_015391670.1"/>
</dbReference>
<reference evidence="9" key="1">
    <citation type="submission" date="2025-08" db="UniProtKB">
        <authorList>
            <consortium name="Ensembl"/>
        </authorList>
    </citation>
    <scope>IDENTIFICATION</scope>
</reference>
<feature type="transmembrane region" description="Helical" evidence="7">
    <location>
        <begin position="57"/>
        <end position="82"/>
    </location>
</feature>
<name>A0A3Q2CSZ7_CYPVA</name>
<keyword evidence="4 5" id="KW-0472">Membrane</keyword>
<evidence type="ECO:0000313" key="10">
    <source>
        <dbReference type="Proteomes" id="UP000265020"/>
    </source>
</evidence>
<protein>
    <submittedName>
        <fullName evidence="9">CKLF-like MARVEL transmembrane domain containing 6</fullName>
    </submittedName>
</protein>
<dbReference type="OMA" id="ASMVWEK"/>
<reference evidence="9" key="2">
    <citation type="submission" date="2025-09" db="UniProtKB">
        <authorList>
            <consortium name="Ensembl"/>
        </authorList>
    </citation>
    <scope>IDENTIFICATION</scope>
</reference>
<keyword evidence="10" id="KW-1185">Reference proteome</keyword>
<evidence type="ECO:0000256" key="6">
    <source>
        <dbReference type="SAM" id="MobiDB-lite"/>
    </source>
</evidence>
<feature type="transmembrane region" description="Helical" evidence="7">
    <location>
        <begin position="126"/>
        <end position="145"/>
    </location>
</feature>
<dbReference type="GO" id="GO:0016020">
    <property type="term" value="C:membrane"/>
    <property type="evidence" value="ECO:0007669"/>
    <property type="project" value="UniProtKB-SubCell"/>
</dbReference>
<sequence>MSVYSPTTVSTPKDSCCLGTEFLGKPRFFLKIAEVLFSLVAFVLEETVTSCSSCSPLYFFEFVSCTAFLFTALLLVLLSTTLHKRVGINCWPKVDFLYTLIIAVLFLISSIVFASDNGGTSVEKASVAFGFVAMVLFCIDVGLFVKTSGNPFRNSEGSPTANGGPAQPEVEKLNGDVPAESNGAQ</sequence>
<feature type="region of interest" description="Disordered" evidence="6">
    <location>
        <begin position="154"/>
        <end position="185"/>
    </location>
</feature>
<evidence type="ECO:0000256" key="7">
    <source>
        <dbReference type="SAM" id="Phobius"/>
    </source>
</evidence>
<evidence type="ECO:0000256" key="4">
    <source>
        <dbReference type="ARBA" id="ARBA00023136"/>
    </source>
</evidence>
<dbReference type="GeneTree" id="ENSGT00940000157911"/>